<dbReference type="InterPro" id="IPR013078">
    <property type="entry name" value="His_Pase_superF_clade-1"/>
</dbReference>
<reference evidence="1 2" key="1">
    <citation type="submission" date="2018-10" db="EMBL/GenBank/DDBJ databases">
        <title>Paraburkholderia sp. 7MK8-2, isolated from soil.</title>
        <authorList>
            <person name="Gao Z.-H."/>
            <person name="Qiu L.-H."/>
        </authorList>
    </citation>
    <scope>NUCLEOTIDE SEQUENCE [LARGE SCALE GENOMIC DNA]</scope>
    <source>
        <strain evidence="1 2">7MK8-2</strain>
    </source>
</reference>
<dbReference type="Pfam" id="PF00300">
    <property type="entry name" value="His_Phos_1"/>
    <property type="match status" value="1"/>
</dbReference>
<dbReference type="InterPro" id="IPR003094">
    <property type="entry name" value="6Pfruct_kin"/>
</dbReference>
<dbReference type="SUPFAM" id="SSF53254">
    <property type="entry name" value="Phosphoglycerate mutase-like"/>
    <property type="match status" value="1"/>
</dbReference>
<dbReference type="Gene3D" id="3.40.50.1240">
    <property type="entry name" value="Phosphoglycerate mutase-like"/>
    <property type="match status" value="1"/>
</dbReference>
<dbReference type="GO" id="GO:0006003">
    <property type="term" value="P:fructose 2,6-bisphosphate metabolic process"/>
    <property type="evidence" value="ECO:0007669"/>
    <property type="project" value="InterPro"/>
</dbReference>
<proteinExistence type="predicted"/>
<protein>
    <submittedName>
        <fullName evidence="1">Histidine phosphatase family protein</fullName>
    </submittedName>
</protein>
<dbReference type="PANTHER" id="PTHR10606:SF49">
    <property type="entry name" value="6-PHOSPHOFRUCTO-2-KINASE DOMAIN-CONTAINING PROTEIN"/>
    <property type="match status" value="1"/>
</dbReference>
<dbReference type="CDD" id="cd07067">
    <property type="entry name" value="HP_PGM_like"/>
    <property type="match status" value="1"/>
</dbReference>
<dbReference type="AlphaFoldDB" id="A0A494X788"/>
<dbReference type="OrthoDB" id="7502553at2"/>
<dbReference type="GO" id="GO:0005524">
    <property type="term" value="F:ATP binding"/>
    <property type="evidence" value="ECO:0007669"/>
    <property type="project" value="InterPro"/>
</dbReference>
<dbReference type="InterPro" id="IPR029033">
    <property type="entry name" value="His_PPase_superfam"/>
</dbReference>
<dbReference type="Proteomes" id="UP000280434">
    <property type="component" value="Unassembled WGS sequence"/>
</dbReference>
<dbReference type="SMART" id="SM00855">
    <property type="entry name" value="PGAM"/>
    <property type="match status" value="1"/>
</dbReference>
<dbReference type="RefSeq" id="WP_121281246.1">
    <property type="nucleotide sequence ID" value="NZ_RBZV01000014.1"/>
</dbReference>
<evidence type="ECO:0000313" key="1">
    <source>
        <dbReference type="EMBL" id="RKP44156.1"/>
    </source>
</evidence>
<dbReference type="GO" id="GO:0003873">
    <property type="term" value="F:6-phosphofructo-2-kinase activity"/>
    <property type="evidence" value="ECO:0007669"/>
    <property type="project" value="TreeGrafter"/>
</dbReference>
<dbReference type="EMBL" id="RBZV01000014">
    <property type="protein sequence ID" value="RKP44156.1"/>
    <property type="molecule type" value="Genomic_DNA"/>
</dbReference>
<dbReference type="PANTHER" id="PTHR10606">
    <property type="entry name" value="6-PHOSPHOFRUCTO-2-KINASE/FRUCTOSE-2,6-BISPHOSPHATASE"/>
    <property type="match status" value="1"/>
</dbReference>
<accession>A0A494X788</accession>
<gene>
    <name evidence="1" type="ORF">D7S89_23405</name>
</gene>
<dbReference type="GO" id="GO:0004331">
    <property type="term" value="F:fructose-2,6-bisphosphate 2-phosphatase activity"/>
    <property type="evidence" value="ECO:0007669"/>
    <property type="project" value="TreeGrafter"/>
</dbReference>
<sequence length="200" mass="21709">MSVHASLYLIAHAPTHAMRAGQFPDDDPLDARGLAEATAVRDQWPVVALVLSSPARCALQTAAVLGLHARVEEALRDVDYGSWRGKSLAELAREMPEALNAWIVDPRASSHGGESHADVLERVGTWLGQLQRQVQGNILAITHAAIVRAALAHALGSGPQAMARIEIAPLSLVELRSTHDGWKWIARSYEHGDTMNRLSR</sequence>
<keyword evidence="2" id="KW-1185">Reference proteome</keyword>
<dbReference type="GO" id="GO:0005829">
    <property type="term" value="C:cytosol"/>
    <property type="evidence" value="ECO:0007669"/>
    <property type="project" value="TreeGrafter"/>
</dbReference>
<evidence type="ECO:0000313" key="2">
    <source>
        <dbReference type="Proteomes" id="UP000280434"/>
    </source>
</evidence>
<comment type="caution">
    <text evidence="1">The sequence shown here is derived from an EMBL/GenBank/DDBJ whole genome shotgun (WGS) entry which is preliminary data.</text>
</comment>
<name>A0A494X788_9BURK</name>
<organism evidence="1 2">
    <name type="scientific">Trinickia fusca</name>
    <dbReference type="NCBI Taxonomy" id="2419777"/>
    <lineage>
        <taxon>Bacteria</taxon>
        <taxon>Pseudomonadati</taxon>
        <taxon>Pseudomonadota</taxon>
        <taxon>Betaproteobacteria</taxon>
        <taxon>Burkholderiales</taxon>
        <taxon>Burkholderiaceae</taxon>
        <taxon>Trinickia</taxon>
    </lineage>
</organism>